<sequence>MVNRAHGAVGKSPGVEPGGFQCLAFVPETNRVFADHLGSPEQGLMNVCKPADREPLSIEAPVRRCTDALAAFGVCALKPHFCAASIPKSAGASHLHANSMASRLWAWPRIGSVHSGAAGFRGGPSSGAGLLPGRACPCRRISGQQVAARRRPSLPRLAHTRATASALYQVNFFYFCLVI</sequence>
<organism evidence="1">
    <name type="scientific">bioreactor metagenome</name>
    <dbReference type="NCBI Taxonomy" id="1076179"/>
    <lineage>
        <taxon>unclassified sequences</taxon>
        <taxon>metagenomes</taxon>
        <taxon>ecological metagenomes</taxon>
    </lineage>
</organism>
<reference evidence="1" key="1">
    <citation type="submission" date="2019-08" db="EMBL/GenBank/DDBJ databases">
        <authorList>
            <person name="Kucharzyk K."/>
            <person name="Murdoch R.W."/>
            <person name="Higgins S."/>
            <person name="Loffler F."/>
        </authorList>
    </citation>
    <scope>NUCLEOTIDE SEQUENCE</scope>
</reference>
<dbReference type="AlphaFoldDB" id="A0A645GM99"/>
<accession>A0A645GM99</accession>
<evidence type="ECO:0000313" key="1">
    <source>
        <dbReference type="EMBL" id="MPN27290.1"/>
    </source>
</evidence>
<gene>
    <name evidence="1" type="ORF">SDC9_174721</name>
</gene>
<proteinExistence type="predicted"/>
<name>A0A645GM99_9ZZZZ</name>
<protein>
    <submittedName>
        <fullName evidence="1">Uncharacterized protein</fullName>
    </submittedName>
</protein>
<comment type="caution">
    <text evidence="1">The sequence shown here is derived from an EMBL/GenBank/DDBJ whole genome shotgun (WGS) entry which is preliminary data.</text>
</comment>
<dbReference type="EMBL" id="VSSQ01077119">
    <property type="protein sequence ID" value="MPN27290.1"/>
    <property type="molecule type" value="Genomic_DNA"/>
</dbReference>